<dbReference type="EMBL" id="JACJVR010000052">
    <property type="protein sequence ID" value="MBB6692311.1"/>
    <property type="molecule type" value="Genomic_DNA"/>
</dbReference>
<dbReference type="PANTHER" id="PTHR34290">
    <property type="entry name" value="SI:CH73-390P7.2"/>
    <property type="match status" value="1"/>
</dbReference>
<reference evidence="1 2" key="1">
    <citation type="submission" date="2020-08" db="EMBL/GenBank/DDBJ databases">
        <title>Cohnella phylogeny.</title>
        <authorList>
            <person name="Dunlap C."/>
        </authorList>
    </citation>
    <scope>NUCLEOTIDE SEQUENCE [LARGE SCALE GENOMIC DNA]</scope>
    <source>
        <strain evidence="1 2">DSM 25239</strain>
    </source>
</reference>
<dbReference type="InterPro" id="IPR044691">
    <property type="entry name" value="DCC1_Trx"/>
</dbReference>
<dbReference type="AlphaFoldDB" id="A0A841U2G7"/>
<sequence length="155" mass="16938">MKGGLARREGHERTLTVVYDGECNLCLATVAKLQQIDTDATLKWVTLQSLLSGETPAWPAIAAVPPSKLAAQMHVTDDEGRLYGGSDAVLRLLREVPSLRRLAVLGELPGLRGLSRLLYRFVARYRYRLFGKNESCADGVCSLPRTKPSAGGSKR</sequence>
<protein>
    <submittedName>
        <fullName evidence="1">DUF393 domain-containing protein</fullName>
    </submittedName>
</protein>
<dbReference type="GO" id="GO:0015035">
    <property type="term" value="F:protein-disulfide reductase activity"/>
    <property type="evidence" value="ECO:0007669"/>
    <property type="project" value="InterPro"/>
</dbReference>
<keyword evidence="2" id="KW-1185">Reference proteome</keyword>
<organism evidence="1 2">
    <name type="scientific">Cohnella xylanilytica</name>
    <dbReference type="NCBI Taxonomy" id="557555"/>
    <lineage>
        <taxon>Bacteria</taxon>
        <taxon>Bacillati</taxon>
        <taxon>Bacillota</taxon>
        <taxon>Bacilli</taxon>
        <taxon>Bacillales</taxon>
        <taxon>Paenibacillaceae</taxon>
        <taxon>Cohnella</taxon>
    </lineage>
</organism>
<accession>A0A841U2G7</accession>
<comment type="caution">
    <text evidence="1">The sequence shown here is derived from an EMBL/GenBank/DDBJ whole genome shotgun (WGS) entry which is preliminary data.</text>
</comment>
<evidence type="ECO:0000313" key="2">
    <source>
        <dbReference type="Proteomes" id="UP000553776"/>
    </source>
</evidence>
<evidence type="ECO:0000313" key="1">
    <source>
        <dbReference type="EMBL" id="MBB6692311.1"/>
    </source>
</evidence>
<dbReference type="Proteomes" id="UP000553776">
    <property type="component" value="Unassembled WGS sequence"/>
</dbReference>
<dbReference type="RefSeq" id="WP_185136305.1">
    <property type="nucleotide sequence ID" value="NZ_BORM01000009.1"/>
</dbReference>
<gene>
    <name evidence="1" type="ORF">H7B90_12940</name>
</gene>
<name>A0A841U2G7_9BACL</name>
<dbReference type="InterPro" id="IPR007263">
    <property type="entry name" value="DCC1-like"/>
</dbReference>
<dbReference type="Pfam" id="PF04134">
    <property type="entry name" value="DCC1-like"/>
    <property type="match status" value="1"/>
</dbReference>
<dbReference type="PANTHER" id="PTHR34290:SF2">
    <property type="entry name" value="OS04G0668800 PROTEIN"/>
    <property type="match status" value="1"/>
</dbReference>
<proteinExistence type="predicted"/>